<dbReference type="EMBL" id="LAZR01036777">
    <property type="protein sequence ID" value="KKL23945.1"/>
    <property type="molecule type" value="Genomic_DNA"/>
</dbReference>
<sequence length="124" mass="12769">MELMVVVAISGILMAAAVPTFLGARNNANANACVANLEIIKSATREWALDNPSLAVATHAILVSEIDGYVDSGFDSLDEPGTGRYSEGQGADATWDTSDDVVVTMDASGNIPNPTCSAGGDHTL</sequence>
<dbReference type="InterPro" id="IPR045584">
    <property type="entry name" value="Pilin-like"/>
</dbReference>
<comment type="caution">
    <text evidence="1">The sequence shown here is derived from an EMBL/GenBank/DDBJ whole genome shotgun (WGS) entry which is preliminary data.</text>
</comment>
<dbReference type="AlphaFoldDB" id="A0A0F9BPZ0"/>
<dbReference type="SUPFAM" id="SSF54523">
    <property type="entry name" value="Pili subunits"/>
    <property type="match status" value="1"/>
</dbReference>
<reference evidence="1" key="1">
    <citation type="journal article" date="2015" name="Nature">
        <title>Complex archaea that bridge the gap between prokaryotes and eukaryotes.</title>
        <authorList>
            <person name="Spang A."/>
            <person name="Saw J.H."/>
            <person name="Jorgensen S.L."/>
            <person name="Zaremba-Niedzwiedzka K."/>
            <person name="Martijn J."/>
            <person name="Lind A.E."/>
            <person name="van Eijk R."/>
            <person name="Schleper C."/>
            <person name="Guy L."/>
            <person name="Ettema T.J."/>
        </authorList>
    </citation>
    <scope>NUCLEOTIDE SEQUENCE</scope>
</reference>
<gene>
    <name evidence="1" type="ORF">LCGC14_2420290</name>
</gene>
<protein>
    <recommendedName>
        <fullName evidence="2">Type II secretion system protein GspG C-terminal domain-containing protein</fullName>
    </recommendedName>
</protein>
<accession>A0A0F9BPZ0</accession>
<proteinExistence type="predicted"/>
<evidence type="ECO:0000313" key="1">
    <source>
        <dbReference type="EMBL" id="KKL23945.1"/>
    </source>
</evidence>
<dbReference type="Gene3D" id="3.30.700.10">
    <property type="entry name" value="Glycoprotein, Type 4 Pilin"/>
    <property type="match status" value="1"/>
</dbReference>
<name>A0A0F9BPZ0_9ZZZZ</name>
<organism evidence="1">
    <name type="scientific">marine sediment metagenome</name>
    <dbReference type="NCBI Taxonomy" id="412755"/>
    <lineage>
        <taxon>unclassified sequences</taxon>
        <taxon>metagenomes</taxon>
        <taxon>ecological metagenomes</taxon>
    </lineage>
</organism>
<evidence type="ECO:0008006" key="2">
    <source>
        <dbReference type="Google" id="ProtNLM"/>
    </source>
</evidence>